<accession>A0A2M6IUJ6</accession>
<name>A0A2M6IUJ6_9BACT</name>
<organism evidence="3 4">
    <name type="scientific">Candidatus Roizmanbacteria bacterium CG11_big_fil_rev_8_21_14_0_20_36_8</name>
    <dbReference type="NCBI Taxonomy" id="1974856"/>
    <lineage>
        <taxon>Bacteria</taxon>
        <taxon>Candidatus Roizmaniibacteriota</taxon>
    </lineage>
</organism>
<evidence type="ECO:0000313" key="3">
    <source>
        <dbReference type="EMBL" id="PIQ73507.1"/>
    </source>
</evidence>
<evidence type="ECO:0000259" key="2">
    <source>
        <dbReference type="Pfam" id="PF01370"/>
    </source>
</evidence>
<dbReference type="Pfam" id="PF01370">
    <property type="entry name" value="Epimerase"/>
    <property type="match status" value="1"/>
</dbReference>
<dbReference type="InterPro" id="IPR036291">
    <property type="entry name" value="NAD(P)-bd_dom_sf"/>
</dbReference>
<proteinExistence type="inferred from homology"/>
<dbReference type="PANTHER" id="PTHR43000">
    <property type="entry name" value="DTDP-D-GLUCOSE 4,6-DEHYDRATASE-RELATED"/>
    <property type="match status" value="1"/>
</dbReference>
<dbReference type="Gene3D" id="3.40.50.720">
    <property type="entry name" value="NAD(P)-binding Rossmann-like Domain"/>
    <property type="match status" value="1"/>
</dbReference>
<sequence>MGAQSLMNSLEGTKCKKIINTGTCFEYDGKESSPYSEEVQQRPQNWYGISKMTANRVIAMYADRMMINSITLRPFNIYGIGEDETRLISSIIHACLTGKQLRLTSGDQVRDYLYLDDLIEAYELCIKYVPKKINSEFNIGSGNAISLKKLGETIALLCNADSSLLQFGALPYRKNEMMYLVSQPSRAKKELKWEVKNDLKTGIKKLIASLC</sequence>
<dbReference type="SUPFAM" id="SSF51735">
    <property type="entry name" value="NAD(P)-binding Rossmann-fold domains"/>
    <property type="match status" value="1"/>
</dbReference>
<evidence type="ECO:0000313" key="4">
    <source>
        <dbReference type="Proteomes" id="UP000231056"/>
    </source>
</evidence>
<gene>
    <name evidence="3" type="ORF">COV58_02185</name>
</gene>
<dbReference type="EMBL" id="PCVM01000052">
    <property type="protein sequence ID" value="PIQ73507.1"/>
    <property type="molecule type" value="Genomic_DNA"/>
</dbReference>
<dbReference type="Proteomes" id="UP000231056">
    <property type="component" value="Unassembled WGS sequence"/>
</dbReference>
<evidence type="ECO:0000256" key="1">
    <source>
        <dbReference type="ARBA" id="ARBA00007637"/>
    </source>
</evidence>
<reference evidence="3 4" key="1">
    <citation type="submission" date="2017-09" db="EMBL/GenBank/DDBJ databases">
        <title>Depth-based differentiation of microbial function through sediment-hosted aquifers and enrichment of novel symbionts in the deep terrestrial subsurface.</title>
        <authorList>
            <person name="Probst A.J."/>
            <person name="Ladd B."/>
            <person name="Jarett J.K."/>
            <person name="Geller-Mcgrath D.E."/>
            <person name="Sieber C.M."/>
            <person name="Emerson J.B."/>
            <person name="Anantharaman K."/>
            <person name="Thomas B.C."/>
            <person name="Malmstrom R."/>
            <person name="Stieglmeier M."/>
            <person name="Klingl A."/>
            <person name="Woyke T."/>
            <person name="Ryan C.M."/>
            <person name="Banfield J.F."/>
        </authorList>
    </citation>
    <scope>NUCLEOTIDE SEQUENCE [LARGE SCALE GENOMIC DNA]</scope>
    <source>
        <strain evidence="3">CG11_big_fil_rev_8_21_14_0_20_36_8</strain>
    </source>
</reference>
<comment type="caution">
    <text evidence="3">The sequence shown here is derived from an EMBL/GenBank/DDBJ whole genome shotgun (WGS) entry which is preliminary data.</text>
</comment>
<dbReference type="InterPro" id="IPR001509">
    <property type="entry name" value="Epimerase_deHydtase"/>
</dbReference>
<dbReference type="AlphaFoldDB" id="A0A2M6IUJ6"/>
<feature type="domain" description="NAD-dependent epimerase/dehydratase" evidence="2">
    <location>
        <begin position="2"/>
        <end position="140"/>
    </location>
</feature>
<comment type="similarity">
    <text evidence="1">Belongs to the NAD(P)-dependent epimerase/dehydratase family.</text>
</comment>
<protein>
    <recommendedName>
        <fullName evidence="2">NAD-dependent epimerase/dehydratase domain-containing protein</fullName>
    </recommendedName>
</protein>